<keyword evidence="5" id="KW-1185">Reference proteome</keyword>
<evidence type="ECO:0008006" key="6">
    <source>
        <dbReference type="Google" id="ProtNLM"/>
    </source>
</evidence>
<feature type="compositionally biased region" description="Basic and acidic residues" evidence="3">
    <location>
        <begin position="782"/>
        <end position="793"/>
    </location>
</feature>
<name>A0AAW1SPY8_9CHLO</name>
<feature type="region of interest" description="Disordered" evidence="3">
    <location>
        <begin position="445"/>
        <end position="471"/>
    </location>
</feature>
<feature type="region of interest" description="Disordered" evidence="3">
    <location>
        <begin position="251"/>
        <end position="287"/>
    </location>
</feature>
<comment type="caution">
    <text evidence="4">The sequence shown here is derived from an EMBL/GenBank/DDBJ whole genome shotgun (WGS) entry which is preliminary data.</text>
</comment>
<dbReference type="PROSITE" id="PS51542">
    <property type="entry name" value="FYRN"/>
    <property type="match status" value="1"/>
</dbReference>
<feature type="compositionally biased region" description="Polar residues" evidence="3">
    <location>
        <begin position="267"/>
        <end position="279"/>
    </location>
</feature>
<feature type="region of interest" description="Disordered" evidence="3">
    <location>
        <begin position="308"/>
        <end position="369"/>
    </location>
</feature>
<evidence type="ECO:0000256" key="3">
    <source>
        <dbReference type="SAM" id="MobiDB-lite"/>
    </source>
</evidence>
<feature type="region of interest" description="Disordered" evidence="3">
    <location>
        <begin position="775"/>
        <end position="796"/>
    </location>
</feature>
<dbReference type="Pfam" id="PF05965">
    <property type="entry name" value="FYRC"/>
    <property type="match status" value="1"/>
</dbReference>
<dbReference type="SMART" id="SM00542">
    <property type="entry name" value="FYRC"/>
    <property type="match status" value="1"/>
</dbReference>
<evidence type="ECO:0000313" key="4">
    <source>
        <dbReference type="EMBL" id="KAK9853653.1"/>
    </source>
</evidence>
<protein>
    <recommendedName>
        <fullName evidence="6">FYR N-terminal domain-containing protein</fullName>
    </recommendedName>
</protein>
<accession>A0AAW1SPY8</accession>
<evidence type="ECO:0000256" key="1">
    <source>
        <dbReference type="ARBA" id="ARBA00004123"/>
    </source>
</evidence>
<feature type="region of interest" description="Disordered" evidence="3">
    <location>
        <begin position="705"/>
        <end position="746"/>
    </location>
</feature>
<organism evidence="4 5">
    <name type="scientific">Apatococcus fuscideae</name>
    <dbReference type="NCBI Taxonomy" id="2026836"/>
    <lineage>
        <taxon>Eukaryota</taxon>
        <taxon>Viridiplantae</taxon>
        <taxon>Chlorophyta</taxon>
        <taxon>core chlorophytes</taxon>
        <taxon>Trebouxiophyceae</taxon>
        <taxon>Chlorellales</taxon>
        <taxon>Chlorellaceae</taxon>
        <taxon>Apatococcus</taxon>
    </lineage>
</organism>
<dbReference type="InterPro" id="IPR003888">
    <property type="entry name" value="FYrich_N"/>
</dbReference>
<dbReference type="InterPro" id="IPR003889">
    <property type="entry name" value="FYrich_C"/>
</dbReference>
<comment type="subcellular location">
    <subcellularLocation>
        <location evidence="1">Nucleus</location>
    </subcellularLocation>
</comment>
<evidence type="ECO:0000256" key="2">
    <source>
        <dbReference type="ARBA" id="ARBA00023242"/>
    </source>
</evidence>
<dbReference type="Gene3D" id="3.30.160.360">
    <property type="match status" value="1"/>
</dbReference>
<dbReference type="EMBL" id="JALJOV010001131">
    <property type="protein sequence ID" value="KAK9853653.1"/>
    <property type="molecule type" value="Genomic_DNA"/>
</dbReference>
<evidence type="ECO:0000313" key="5">
    <source>
        <dbReference type="Proteomes" id="UP001485043"/>
    </source>
</evidence>
<sequence>MKSPHKPGLACLFSAGVANIDTHRSNNLFEDLEKRALTEKEEKIIAERVKLQRDLLQQYEAREQQRKVKEVQEVCPDLTDSEAQFALSHHHRSEEATIHALVSSAAFYRKVKQHLGPAHAAQQQPAACSFTQQAVAAAPRRAAIPRARCGSAASAAQGGPQTAWQSSNIFVGAFRGRQFDATLGRYTTELVHAPAAAALGAEQMGKPQAAAEPAFLICGDDVAGDGPAVAIRDPARSLLEVLENVPGEQLLGYTALHPPPPAAEGDSQVSPGQSAQTPFQLAAAHSNPHPCLSAPAAACLAEISSTGHASDEQPVHTWTQPIPMQTGGGSGSQAEDKSKAAAAATSQSQAMSLVSQCPQDGPAMGLQQPVNTQSSANLTLNDPGHESVVAAEESGEAEPAEQMQQQSHEGDHPSTDSSKAASNRATVLPAAGTAVHVVVVADGETQPEDGALQRRSSRAGAGKRSQPCFEDDVIAGSPKRQRVAAAGKSKKVKSVKTLPIKQPTIKAPAAGGSSIASEEAAALAAFALPNAPLHKPHYGRVKKSSSRQVKLVVLGTLRTGEGWFNKGYIFPEGMHTRIPFRSSVVLEQLCLHDCHILGQGGKFWPQPTFRIVAADQVSKPVEGRSATGAWNAILARINENINKRRRAGEDLPPPPKTALAGPEYFGLIHPDVIAKIELLDPEQSCTTYWAGKQERFAFGQVHGTAPEPKAPGQAKVAHARMASAGAGSGLSRRRGRPPKHGHDDDDVIYAVDGFGDEDGEGEGVGAHRWSAVNRAERARRRHGDESDAGKTDVDNPLPGVLDPITLEPIVRPAMSLYGHVMGLATWNAVIAEQGKCPFTQQSVRREQIVLLTHANIERHRDSMILP</sequence>
<keyword evidence="2" id="KW-0539">Nucleus</keyword>
<dbReference type="GO" id="GO:0140993">
    <property type="term" value="F:histone modifying activity"/>
    <property type="evidence" value="ECO:0007669"/>
    <property type="project" value="UniProtKB-ARBA"/>
</dbReference>
<feature type="compositionally biased region" description="Low complexity" evidence="3">
    <location>
        <begin position="340"/>
        <end position="352"/>
    </location>
</feature>
<proteinExistence type="predicted"/>
<dbReference type="PROSITE" id="PS51543">
    <property type="entry name" value="FYRC"/>
    <property type="match status" value="1"/>
</dbReference>
<dbReference type="GO" id="GO:0005634">
    <property type="term" value="C:nucleus"/>
    <property type="evidence" value="ECO:0007669"/>
    <property type="project" value="UniProtKB-SubCell"/>
</dbReference>
<gene>
    <name evidence="4" type="ORF">WJX84_008141</name>
</gene>
<dbReference type="Proteomes" id="UP001485043">
    <property type="component" value="Unassembled WGS sequence"/>
</dbReference>
<reference evidence="4 5" key="1">
    <citation type="journal article" date="2024" name="Nat. Commun.">
        <title>Phylogenomics reveals the evolutionary origins of lichenization in chlorophyte algae.</title>
        <authorList>
            <person name="Puginier C."/>
            <person name="Libourel C."/>
            <person name="Otte J."/>
            <person name="Skaloud P."/>
            <person name="Haon M."/>
            <person name="Grisel S."/>
            <person name="Petersen M."/>
            <person name="Berrin J.G."/>
            <person name="Delaux P.M."/>
            <person name="Dal Grande F."/>
            <person name="Keller J."/>
        </authorList>
    </citation>
    <scope>NUCLEOTIDE SEQUENCE [LARGE SCALE GENOMIC DNA]</scope>
    <source>
        <strain evidence="4 5">SAG 2523</strain>
    </source>
</reference>
<feature type="region of interest" description="Disordered" evidence="3">
    <location>
        <begin position="387"/>
        <end position="423"/>
    </location>
</feature>
<dbReference type="AlphaFoldDB" id="A0AAW1SPY8"/>